<dbReference type="Gene3D" id="3.50.50.60">
    <property type="entry name" value="FAD/NAD(P)-binding domain"/>
    <property type="match status" value="2"/>
</dbReference>
<dbReference type="RefSeq" id="WP_305996151.1">
    <property type="nucleotide sequence ID" value="NZ_JAVALS010000004.1"/>
</dbReference>
<name>A0ABT9IND8_9MICC</name>
<reference evidence="2 3" key="1">
    <citation type="submission" date="2023-08" db="EMBL/GenBank/DDBJ databases">
        <title>Arthrobacter horti sp. nov., isolated from forest soil.</title>
        <authorList>
            <person name="Park M."/>
        </authorList>
    </citation>
    <scope>NUCLEOTIDE SEQUENCE [LARGE SCALE GENOMIC DNA]</scope>
    <source>
        <strain evidence="2 3">YJM1</strain>
    </source>
</reference>
<protein>
    <submittedName>
        <fullName evidence="2">NAD(P)-binding domain-containing protein</fullName>
    </submittedName>
</protein>
<evidence type="ECO:0000313" key="2">
    <source>
        <dbReference type="EMBL" id="MDP5227100.1"/>
    </source>
</evidence>
<accession>A0ABT9IND8</accession>
<dbReference type="PRINTS" id="PR00411">
    <property type="entry name" value="PNDRDTASEI"/>
</dbReference>
<dbReference type="PANTHER" id="PTHR43539:SF78">
    <property type="entry name" value="FLAVIN-CONTAINING MONOOXYGENASE"/>
    <property type="match status" value="1"/>
</dbReference>
<dbReference type="Proteomes" id="UP001232725">
    <property type="component" value="Unassembled WGS sequence"/>
</dbReference>
<dbReference type="Pfam" id="PF13738">
    <property type="entry name" value="Pyr_redox_3"/>
    <property type="match status" value="1"/>
</dbReference>
<proteinExistence type="predicted"/>
<sequence>METLVIGAGQAGLAVSRGLTIRGVEHVVLERSRVAQSWRDRWDSLTLVTPNWTLSLPGSPYDGTDPQGHVPRDGIIRYLEQYRTRWQVPVREGVQVIRLSAGAAGRFALQTSDGPLEADNVVVCTGAFQTPHRRPEWNFPVGLPILTPHDYRNPGSVPEGRVLVIGNGETGCQIAEELHLAGREVHLSCGRAPWFPRRLGGLDTITWLQRAAFFEQRLEDITADARLIATPQFTGADGGRDLNFRTLQSLGVLQRGRLLGVDDGVAHFADDLAASVAFGDARWADVRRFLTDRLPALGFDVPEMSDPEPFIPPESRPELDLRDCAAVILAAGFRPDYRWIDFPVFDPTGFPITSAGAVPGSPGLYFCGVHFLTRRRSALIWGVGDDAEAVAEAIAHAPYRGAPGPDLERLP</sequence>
<keyword evidence="1" id="KW-0560">Oxidoreductase</keyword>
<dbReference type="InterPro" id="IPR036188">
    <property type="entry name" value="FAD/NAD-bd_sf"/>
</dbReference>
<gene>
    <name evidence="2" type="ORF">Q9R02_08055</name>
</gene>
<keyword evidence="3" id="KW-1185">Reference proteome</keyword>
<comment type="caution">
    <text evidence="2">The sequence shown here is derived from an EMBL/GenBank/DDBJ whole genome shotgun (WGS) entry which is preliminary data.</text>
</comment>
<dbReference type="PRINTS" id="PR00368">
    <property type="entry name" value="FADPNR"/>
</dbReference>
<evidence type="ECO:0000313" key="3">
    <source>
        <dbReference type="Proteomes" id="UP001232725"/>
    </source>
</evidence>
<dbReference type="InterPro" id="IPR050982">
    <property type="entry name" value="Auxin_biosynth/cation_transpt"/>
</dbReference>
<organism evidence="2 3">
    <name type="scientific">Arthrobacter horti</name>
    <dbReference type="NCBI Taxonomy" id="3068273"/>
    <lineage>
        <taxon>Bacteria</taxon>
        <taxon>Bacillati</taxon>
        <taxon>Actinomycetota</taxon>
        <taxon>Actinomycetes</taxon>
        <taxon>Micrococcales</taxon>
        <taxon>Micrococcaceae</taxon>
        <taxon>Arthrobacter</taxon>
    </lineage>
</organism>
<dbReference type="SUPFAM" id="SSF51905">
    <property type="entry name" value="FAD/NAD(P)-binding domain"/>
    <property type="match status" value="2"/>
</dbReference>
<dbReference type="PANTHER" id="PTHR43539">
    <property type="entry name" value="FLAVIN-BINDING MONOOXYGENASE-LIKE PROTEIN (AFU_ORTHOLOGUE AFUA_4G09220)"/>
    <property type="match status" value="1"/>
</dbReference>
<dbReference type="EMBL" id="JAVALS010000004">
    <property type="protein sequence ID" value="MDP5227100.1"/>
    <property type="molecule type" value="Genomic_DNA"/>
</dbReference>
<evidence type="ECO:0000256" key="1">
    <source>
        <dbReference type="ARBA" id="ARBA00023002"/>
    </source>
</evidence>